<dbReference type="Pfam" id="PF00023">
    <property type="entry name" value="Ank"/>
    <property type="match status" value="1"/>
</dbReference>
<accession>A0A6G0W4J5</accession>
<dbReference type="Gene3D" id="1.25.40.20">
    <property type="entry name" value="Ankyrin repeat-containing domain"/>
    <property type="match status" value="2"/>
</dbReference>
<evidence type="ECO:0000256" key="2">
    <source>
        <dbReference type="ARBA" id="ARBA00023043"/>
    </source>
</evidence>
<dbReference type="VEuPathDB" id="FungiDB:AeMF1_005531"/>
<dbReference type="PROSITE" id="PS50297">
    <property type="entry name" value="ANK_REP_REGION"/>
    <property type="match status" value="3"/>
</dbReference>
<reference evidence="4 5" key="1">
    <citation type="submission" date="2019-07" db="EMBL/GenBank/DDBJ databases">
        <title>Genomics analysis of Aphanomyces spp. identifies a new class of oomycete effector associated with host adaptation.</title>
        <authorList>
            <person name="Gaulin E."/>
        </authorList>
    </citation>
    <scope>NUCLEOTIDE SEQUENCE [LARGE SCALE GENOMIC DNA]</scope>
    <source>
        <strain evidence="4 5">ATCC 201684</strain>
    </source>
</reference>
<protein>
    <submittedName>
        <fullName evidence="4">Uncharacterized protein</fullName>
    </submittedName>
</protein>
<dbReference type="InterPro" id="IPR036770">
    <property type="entry name" value="Ankyrin_rpt-contain_sf"/>
</dbReference>
<dbReference type="Pfam" id="PF12796">
    <property type="entry name" value="Ank_2"/>
    <property type="match status" value="1"/>
</dbReference>
<dbReference type="EMBL" id="VJMJ01000355">
    <property type="protein sequence ID" value="KAF0721956.1"/>
    <property type="molecule type" value="Genomic_DNA"/>
</dbReference>
<name>A0A6G0W4J5_9STRA</name>
<evidence type="ECO:0000256" key="3">
    <source>
        <dbReference type="PROSITE-ProRule" id="PRU00023"/>
    </source>
</evidence>
<keyword evidence="1" id="KW-0677">Repeat</keyword>
<feature type="repeat" description="ANK" evidence="3">
    <location>
        <begin position="48"/>
        <end position="80"/>
    </location>
</feature>
<organism evidence="4 5">
    <name type="scientific">Aphanomyces euteiches</name>
    <dbReference type="NCBI Taxonomy" id="100861"/>
    <lineage>
        <taxon>Eukaryota</taxon>
        <taxon>Sar</taxon>
        <taxon>Stramenopiles</taxon>
        <taxon>Oomycota</taxon>
        <taxon>Saprolegniomycetes</taxon>
        <taxon>Saprolegniales</taxon>
        <taxon>Verrucalvaceae</taxon>
        <taxon>Aphanomyces</taxon>
    </lineage>
</organism>
<dbReference type="PANTHER" id="PTHR24171">
    <property type="entry name" value="ANKYRIN REPEAT DOMAIN-CONTAINING PROTEIN 39-RELATED"/>
    <property type="match status" value="1"/>
</dbReference>
<feature type="repeat" description="ANK" evidence="3">
    <location>
        <begin position="82"/>
        <end position="114"/>
    </location>
</feature>
<dbReference type="InterPro" id="IPR002110">
    <property type="entry name" value="Ankyrin_rpt"/>
</dbReference>
<feature type="repeat" description="ANK" evidence="3">
    <location>
        <begin position="12"/>
        <end position="44"/>
    </location>
</feature>
<dbReference type="SUPFAM" id="SSF48403">
    <property type="entry name" value="Ankyrin repeat"/>
    <property type="match status" value="1"/>
</dbReference>
<dbReference type="Proteomes" id="UP000481153">
    <property type="component" value="Unassembled WGS sequence"/>
</dbReference>
<keyword evidence="2 3" id="KW-0040">ANK repeat</keyword>
<dbReference type="AlphaFoldDB" id="A0A6G0W4J5"/>
<dbReference type="Pfam" id="PF13857">
    <property type="entry name" value="Ank_5"/>
    <property type="match status" value="1"/>
</dbReference>
<dbReference type="SMART" id="SM00248">
    <property type="entry name" value="ANK"/>
    <property type="match status" value="5"/>
</dbReference>
<evidence type="ECO:0000313" key="4">
    <source>
        <dbReference type="EMBL" id="KAF0721956.1"/>
    </source>
</evidence>
<evidence type="ECO:0000256" key="1">
    <source>
        <dbReference type="ARBA" id="ARBA00022737"/>
    </source>
</evidence>
<gene>
    <name evidence="4" type="ORF">Ae201684_018778</name>
</gene>
<keyword evidence="5" id="KW-1185">Reference proteome</keyword>
<dbReference type="PRINTS" id="PR01415">
    <property type="entry name" value="ANKYRIN"/>
</dbReference>
<feature type="repeat" description="ANK" evidence="3">
    <location>
        <begin position="205"/>
        <end position="237"/>
    </location>
</feature>
<dbReference type="PROSITE" id="PS50088">
    <property type="entry name" value="ANK_REPEAT"/>
    <property type="match status" value="5"/>
</dbReference>
<dbReference type="PANTHER" id="PTHR24171:SF8">
    <property type="entry name" value="BRCA1-ASSOCIATED RING DOMAIN PROTEIN 1"/>
    <property type="match status" value="1"/>
</dbReference>
<sequence length="287" mass="31700">MDCIWHLFGTSTRNDHLCEAVKKGDLEKVRILLAHGANINCTDHKTNFGQSPLILASYGGHLKVVKELLAHRPRIDQADRRMNRTSLYWASVHGTLEIVNELLAHGANANTIDWVRQDCTIDDTIEEASSAMHFDLHVGLNGRAPLRVAASSGHTEIVKELLDHGASVEPVDKVQPAPENSFYGYLEIINELLAHGVPLDVGGKNGYTPLHAASLRGQLGALRLLLNAGADPSLKNEHGDTARDCGDDEVKTFFDNYPNIDENILETKAMTERKQASKLPPRFYFPI</sequence>
<proteinExistence type="predicted"/>
<evidence type="ECO:0000313" key="5">
    <source>
        <dbReference type="Proteomes" id="UP000481153"/>
    </source>
</evidence>
<feature type="repeat" description="ANK" evidence="3">
    <location>
        <begin position="141"/>
        <end position="173"/>
    </location>
</feature>
<comment type="caution">
    <text evidence="4">The sequence shown here is derived from an EMBL/GenBank/DDBJ whole genome shotgun (WGS) entry which is preliminary data.</text>
</comment>